<reference evidence="3 4" key="1">
    <citation type="submission" date="2020-08" db="EMBL/GenBank/DDBJ databases">
        <title>Genomic Encyclopedia of Type Strains, Phase IV (KMG-IV): sequencing the most valuable type-strain genomes for metagenomic binning, comparative biology and taxonomic classification.</title>
        <authorList>
            <person name="Goeker M."/>
        </authorList>
    </citation>
    <scope>NUCLEOTIDE SEQUENCE [LARGE SCALE GENOMIC DNA]</scope>
    <source>
        <strain evidence="3 4">DSM 45385</strain>
    </source>
</reference>
<protein>
    <recommendedName>
        <fullName evidence="5">Acyltransferase</fullName>
    </recommendedName>
</protein>
<comment type="caution">
    <text evidence="3">The sequence shown here is derived from an EMBL/GenBank/DDBJ whole genome shotgun (WGS) entry which is preliminary data.</text>
</comment>
<dbReference type="InterPro" id="IPR041273">
    <property type="entry name" value="NAT_N"/>
</dbReference>
<feature type="domain" description="GNAT-like C-terminal" evidence="2">
    <location>
        <begin position="158"/>
        <end position="312"/>
    </location>
</feature>
<evidence type="ECO:0000259" key="2">
    <source>
        <dbReference type="Pfam" id="PF18164"/>
    </source>
</evidence>
<keyword evidence="4" id="KW-1185">Reference proteome</keyword>
<dbReference type="RefSeq" id="WP_184961454.1">
    <property type="nucleotide sequence ID" value="NZ_JACHIN010000003.1"/>
</dbReference>
<evidence type="ECO:0008006" key="5">
    <source>
        <dbReference type="Google" id="ProtNLM"/>
    </source>
</evidence>
<name>A0A7W8A144_9ACTN</name>
<evidence type="ECO:0000313" key="3">
    <source>
        <dbReference type="EMBL" id="MBB5077564.1"/>
    </source>
</evidence>
<dbReference type="EMBL" id="JACHIN010000003">
    <property type="protein sequence ID" value="MBB5077564.1"/>
    <property type="molecule type" value="Genomic_DNA"/>
</dbReference>
<feature type="domain" description="N-acyltransferase N-terminal" evidence="1">
    <location>
        <begin position="37"/>
        <end position="156"/>
    </location>
</feature>
<evidence type="ECO:0000259" key="1">
    <source>
        <dbReference type="Pfam" id="PF18082"/>
    </source>
</evidence>
<gene>
    <name evidence="3" type="ORF">HNR40_003037</name>
</gene>
<dbReference type="Pfam" id="PF18164">
    <property type="entry name" value="GNAT_C"/>
    <property type="match status" value="1"/>
</dbReference>
<dbReference type="Gene3D" id="3.40.630.120">
    <property type="match status" value="1"/>
</dbReference>
<organism evidence="3 4">
    <name type="scientific">Nonomuraea endophytica</name>
    <dbReference type="NCBI Taxonomy" id="714136"/>
    <lineage>
        <taxon>Bacteria</taxon>
        <taxon>Bacillati</taxon>
        <taxon>Actinomycetota</taxon>
        <taxon>Actinomycetes</taxon>
        <taxon>Streptosporangiales</taxon>
        <taxon>Streptosporangiaceae</taxon>
        <taxon>Nonomuraea</taxon>
    </lineage>
</organism>
<dbReference type="Pfam" id="PF18082">
    <property type="entry name" value="NAT_N"/>
    <property type="match status" value="1"/>
</dbReference>
<sequence>MDIKNLLREHPAWLAHLESLGGFEARPPAPHDLLGELMRLTVPHEDVAGVITSAPEPGTPQWWLLERCVHSLVSAIDVRDDPPYFPDLPELGPYFYVHVFLAALPYTREFHRARGIPEEVSHETLADIGRNMAVHRKRHGRPGLHAPFWYMAHVRGILYQLGRLQFSRDQMGGRTLEAVRAAGVPVGEHGRTLGLHIPDFCGPFPPSACTDAFERARAFFPKHFPDEDYPVVTCSSWLLDDQFAQYLPASSNIMSFQRRFRLLHRFETSGMMDFVFGADAKADPLPRRTSLERAIADHLAAGGTWYGRAGWLPL</sequence>
<accession>A0A7W8A144</accession>
<evidence type="ECO:0000313" key="4">
    <source>
        <dbReference type="Proteomes" id="UP000568380"/>
    </source>
</evidence>
<dbReference type="InterPro" id="IPR041644">
    <property type="entry name" value="GNAT_C"/>
</dbReference>
<dbReference type="AlphaFoldDB" id="A0A7W8A144"/>
<dbReference type="Proteomes" id="UP000568380">
    <property type="component" value="Unassembled WGS sequence"/>
</dbReference>
<proteinExistence type="predicted"/>